<name>A0A4U1D378_9BACI</name>
<protein>
    <submittedName>
        <fullName evidence="2">Uncharacterized protein</fullName>
    </submittedName>
</protein>
<dbReference type="EMBL" id="SWBM01000003">
    <property type="protein sequence ID" value="TKC16183.1"/>
    <property type="molecule type" value="Genomic_DNA"/>
</dbReference>
<reference evidence="2 3" key="1">
    <citation type="journal article" date="2011" name="J. Microbiol.">
        <title>Bacillus kyonggiensis sp. nov., isolated from soil of a lettuce field.</title>
        <authorList>
            <person name="Dong K."/>
            <person name="Lee S."/>
        </authorList>
    </citation>
    <scope>NUCLEOTIDE SEQUENCE [LARGE SCALE GENOMIC DNA]</scope>
    <source>
        <strain evidence="2 3">NB22</strain>
    </source>
</reference>
<dbReference type="RefSeq" id="WP_136832073.1">
    <property type="nucleotide sequence ID" value="NZ_SWBM01000003.1"/>
</dbReference>
<proteinExistence type="predicted"/>
<dbReference type="Proteomes" id="UP000307756">
    <property type="component" value="Unassembled WGS sequence"/>
</dbReference>
<dbReference type="AlphaFoldDB" id="A0A4U1D378"/>
<feature type="transmembrane region" description="Helical" evidence="1">
    <location>
        <begin position="69"/>
        <end position="90"/>
    </location>
</feature>
<accession>A0A4U1D378</accession>
<keyword evidence="3" id="KW-1185">Reference proteome</keyword>
<keyword evidence="1" id="KW-0472">Membrane</keyword>
<evidence type="ECO:0000256" key="1">
    <source>
        <dbReference type="SAM" id="Phobius"/>
    </source>
</evidence>
<dbReference type="OrthoDB" id="2875082at2"/>
<keyword evidence="1" id="KW-0812">Transmembrane</keyword>
<keyword evidence="1" id="KW-1133">Transmembrane helix</keyword>
<feature type="transmembrane region" description="Helical" evidence="1">
    <location>
        <begin position="21"/>
        <end position="40"/>
    </location>
</feature>
<gene>
    <name evidence="2" type="ORF">FA727_14600</name>
</gene>
<evidence type="ECO:0000313" key="2">
    <source>
        <dbReference type="EMBL" id="TKC16183.1"/>
    </source>
</evidence>
<sequence>MRKRLKKKNENIIKVTKKMKYSLLICVALFAIWAIISLIFSDMGFSNLWNKEEAPFIYFHLNRVISPGVWGGLSLFIALITLIGSFYLIFTKKAAEPKKLAVIAPLFALMFFGFASLCLGLGWSDDVLDSKDYEQYGAKEKVIVLEDYQEIIPSGMYGGATDYVYISNDGERFSTNTNFTMDVYKGEKYKVRYLPRSKYVIGIDQINNGEN</sequence>
<comment type="caution">
    <text evidence="2">The sequence shown here is derived from an EMBL/GenBank/DDBJ whole genome shotgun (WGS) entry which is preliminary data.</text>
</comment>
<evidence type="ECO:0000313" key="3">
    <source>
        <dbReference type="Proteomes" id="UP000307756"/>
    </source>
</evidence>
<feature type="transmembrane region" description="Helical" evidence="1">
    <location>
        <begin position="102"/>
        <end position="123"/>
    </location>
</feature>
<organism evidence="2 3">
    <name type="scientific">Robertmurraya kyonggiensis</name>
    <dbReference type="NCBI Taxonomy" id="1037680"/>
    <lineage>
        <taxon>Bacteria</taxon>
        <taxon>Bacillati</taxon>
        <taxon>Bacillota</taxon>
        <taxon>Bacilli</taxon>
        <taxon>Bacillales</taxon>
        <taxon>Bacillaceae</taxon>
        <taxon>Robertmurraya</taxon>
    </lineage>
</organism>